<dbReference type="AlphaFoldDB" id="A0A9Q0G3I4"/>
<dbReference type="GO" id="GO:0016491">
    <property type="term" value="F:oxidoreductase activity"/>
    <property type="evidence" value="ECO:0007669"/>
    <property type="project" value="UniProtKB-KW"/>
</dbReference>
<gene>
    <name evidence="3" type="ORF">Tsubulata_041914</name>
</gene>
<dbReference type="InterPro" id="IPR042098">
    <property type="entry name" value="TauD-like_sf"/>
</dbReference>
<protein>
    <recommendedName>
        <fullName evidence="2">TauD/TfdA-like domain-containing protein</fullName>
    </recommendedName>
</protein>
<dbReference type="InterPro" id="IPR003819">
    <property type="entry name" value="TauD/TfdA-like"/>
</dbReference>
<comment type="caution">
    <text evidence="3">The sequence shown here is derived from an EMBL/GenBank/DDBJ whole genome shotgun (WGS) entry which is preliminary data.</text>
</comment>
<dbReference type="EMBL" id="JAKUCV010002370">
    <property type="protein sequence ID" value="KAJ4842869.1"/>
    <property type="molecule type" value="Genomic_DNA"/>
</dbReference>
<reference evidence="3" key="1">
    <citation type="submission" date="2022-02" db="EMBL/GenBank/DDBJ databases">
        <authorList>
            <person name="Henning P.M."/>
            <person name="McCubbin A.G."/>
            <person name="Shore J.S."/>
        </authorList>
    </citation>
    <scope>NUCLEOTIDE SEQUENCE</scope>
    <source>
        <strain evidence="3">F60SS</strain>
        <tissue evidence="3">Leaves</tissue>
    </source>
</reference>
<evidence type="ECO:0000313" key="4">
    <source>
        <dbReference type="Proteomes" id="UP001141552"/>
    </source>
</evidence>
<proteinExistence type="predicted"/>
<evidence type="ECO:0000256" key="1">
    <source>
        <dbReference type="ARBA" id="ARBA00023002"/>
    </source>
</evidence>
<dbReference type="PANTHER" id="PTHR10696">
    <property type="entry name" value="GAMMA-BUTYROBETAINE HYDROXYLASE-RELATED"/>
    <property type="match status" value="1"/>
</dbReference>
<organism evidence="3 4">
    <name type="scientific">Turnera subulata</name>
    <dbReference type="NCBI Taxonomy" id="218843"/>
    <lineage>
        <taxon>Eukaryota</taxon>
        <taxon>Viridiplantae</taxon>
        <taxon>Streptophyta</taxon>
        <taxon>Embryophyta</taxon>
        <taxon>Tracheophyta</taxon>
        <taxon>Spermatophyta</taxon>
        <taxon>Magnoliopsida</taxon>
        <taxon>eudicotyledons</taxon>
        <taxon>Gunneridae</taxon>
        <taxon>Pentapetalae</taxon>
        <taxon>rosids</taxon>
        <taxon>fabids</taxon>
        <taxon>Malpighiales</taxon>
        <taxon>Passifloraceae</taxon>
        <taxon>Turnera</taxon>
    </lineage>
</organism>
<dbReference type="Pfam" id="PF02668">
    <property type="entry name" value="TauD"/>
    <property type="match status" value="1"/>
</dbReference>
<dbReference type="InterPro" id="IPR050411">
    <property type="entry name" value="AlphaKG_dependent_hydroxylases"/>
</dbReference>
<dbReference type="Gene3D" id="3.60.130.10">
    <property type="entry name" value="Clavaminate synthase-like"/>
    <property type="match status" value="1"/>
</dbReference>
<accession>A0A9Q0G3I4</accession>
<dbReference type="Proteomes" id="UP001141552">
    <property type="component" value="Unassembled WGS sequence"/>
</dbReference>
<keyword evidence="4" id="KW-1185">Reference proteome</keyword>
<feature type="domain" description="TauD/TfdA-like" evidence="2">
    <location>
        <begin position="39"/>
        <end position="173"/>
    </location>
</feature>
<dbReference type="OrthoDB" id="408743at2759"/>
<dbReference type="SUPFAM" id="SSF51197">
    <property type="entry name" value="Clavaminate synthase-like"/>
    <property type="match status" value="1"/>
</dbReference>
<keyword evidence="1" id="KW-0560">Oxidoreductase</keyword>
<reference evidence="3" key="2">
    <citation type="journal article" date="2023" name="Plants (Basel)">
        <title>Annotation of the Turnera subulata (Passifloraceae) Draft Genome Reveals the S-Locus Evolved after the Divergence of Turneroideae from Passifloroideae in a Stepwise Manner.</title>
        <authorList>
            <person name="Henning P.M."/>
            <person name="Roalson E.H."/>
            <person name="Mir W."/>
            <person name="McCubbin A.G."/>
            <person name="Shore J.S."/>
        </authorList>
    </citation>
    <scope>NUCLEOTIDE SEQUENCE</scope>
    <source>
        <strain evidence="3">F60SS</strain>
    </source>
</reference>
<evidence type="ECO:0000313" key="3">
    <source>
        <dbReference type="EMBL" id="KAJ4842869.1"/>
    </source>
</evidence>
<evidence type="ECO:0000259" key="2">
    <source>
        <dbReference type="Pfam" id="PF02668"/>
    </source>
</evidence>
<name>A0A9Q0G3I4_9ROSI</name>
<dbReference type="FunFam" id="3.60.130.10:FF:000006">
    <property type="entry name" value="Clavaminate synthase-like protein At3g21360"/>
    <property type="match status" value="1"/>
</dbReference>
<feature type="non-terminal residue" evidence="3">
    <location>
        <position position="1"/>
    </location>
</feature>
<sequence>MSNIFKETQIPQQKHYDSLTFPTVLSPSVPSPSLSLFIDAIKAHKPFLESLLHKTGAVLFRGFPVNTASDFNDVVEAFGYEELAYTLGVAPRTHVVGRVYTANEAPIDQNIPFHHEMNRLPVFPSKVFFFCEVEPESGGETPVALSHVVYNKIKEKYPDFVKRLEDPGLLYTRILGDENDPSSPIGRGWKSSFSTQDKREAEQRAAKLMTRLEWLEHGGVTAITGPLPAIKYDESRDRKIWFNSLGMAASSTGKGNDPLIKITFEDGRPLPVDILSDVLKMVEDESVAFPWQKGGGSWRGAVSWPCLLAAATGPVDGGG</sequence>
<dbReference type="PANTHER" id="PTHR10696:SF21">
    <property type="entry name" value="TAUD_TFDA-LIKE DOMAIN-CONTAINING PROTEIN"/>
    <property type="match status" value="1"/>
</dbReference>